<evidence type="ECO:0000256" key="4">
    <source>
        <dbReference type="ARBA" id="ARBA00022741"/>
    </source>
</evidence>
<dbReference type="InterPro" id="IPR000719">
    <property type="entry name" value="Prot_kinase_dom"/>
</dbReference>
<accession>A0A8T0RCG1</accession>
<evidence type="ECO:0000256" key="2">
    <source>
        <dbReference type="ARBA" id="ARBA00022527"/>
    </source>
</evidence>
<keyword evidence="2" id="KW-0723">Serine/threonine-protein kinase</keyword>
<proteinExistence type="predicted"/>
<evidence type="ECO:0000256" key="6">
    <source>
        <dbReference type="ARBA" id="ARBA00022840"/>
    </source>
</evidence>
<evidence type="ECO:0000256" key="5">
    <source>
        <dbReference type="ARBA" id="ARBA00022777"/>
    </source>
</evidence>
<evidence type="ECO:0000256" key="3">
    <source>
        <dbReference type="ARBA" id="ARBA00022679"/>
    </source>
</evidence>
<dbReference type="Proteomes" id="UP000823388">
    <property type="component" value="Chromosome 6K"/>
</dbReference>
<comment type="catalytic activity">
    <reaction evidence="8">
        <text>L-seryl-[protein] + ATP = O-phospho-L-seryl-[protein] + ADP + H(+)</text>
        <dbReference type="Rhea" id="RHEA:17989"/>
        <dbReference type="Rhea" id="RHEA-COMP:9863"/>
        <dbReference type="Rhea" id="RHEA-COMP:11604"/>
        <dbReference type="ChEBI" id="CHEBI:15378"/>
        <dbReference type="ChEBI" id="CHEBI:29999"/>
        <dbReference type="ChEBI" id="CHEBI:30616"/>
        <dbReference type="ChEBI" id="CHEBI:83421"/>
        <dbReference type="ChEBI" id="CHEBI:456216"/>
        <dbReference type="EC" id="2.7.11.1"/>
    </reaction>
</comment>
<dbReference type="AlphaFoldDB" id="A0A8T0RCG1"/>
<protein>
    <recommendedName>
        <fullName evidence="1">non-specific serine/threonine protein kinase</fullName>
        <ecNumber evidence="1">2.7.11.1</ecNumber>
    </recommendedName>
</protein>
<evidence type="ECO:0000259" key="9">
    <source>
        <dbReference type="PROSITE" id="PS50011"/>
    </source>
</evidence>
<dbReference type="GO" id="GO:0005524">
    <property type="term" value="F:ATP binding"/>
    <property type="evidence" value="ECO:0007669"/>
    <property type="project" value="UniProtKB-KW"/>
</dbReference>
<dbReference type="FunFam" id="1.10.510.10:FF:001023">
    <property type="entry name" value="Os07g0541700 protein"/>
    <property type="match status" value="1"/>
</dbReference>
<reference evidence="10" key="1">
    <citation type="submission" date="2020-05" db="EMBL/GenBank/DDBJ databases">
        <title>WGS assembly of Panicum virgatum.</title>
        <authorList>
            <person name="Lovell J.T."/>
            <person name="Jenkins J."/>
            <person name="Shu S."/>
            <person name="Juenger T.E."/>
            <person name="Schmutz J."/>
        </authorList>
    </citation>
    <scope>NUCLEOTIDE SEQUENCE</scope>
    <source>
        <strain evidence="10">AP13</strain>
    </source>
</reference>
<dbReference type="PANTHER" id="PTHR45707">
    <property type="entry name" value="C2 CALCIUM/LIPID-BINDING PLANT PHOSPHORIBOSYLTRANSFERASE FAMILY PROTEIN"/>
    <property type="match status" value="1"/>
</dbReference>
<dbReference type="SMART" id="SM00220">
    <property type="entry name" value="S_TKc"/>
    <property type="match status" value="1"/>
</dbReference>
<keyword evidence="3" id="KW-0808">Transferase</keyword>
<dbReference type="PANTHER" id="PTHR45707:SF70">
    <property type="entry name" value="PROTEIN KINASE DOMAIN-CONTAINING PROTEIN"/>
    <property type="match status" value="1"/>
</dbReference>
<dbReference type="EMBL" id="CM029047">
    <property type="protein sequence ID" value="KAG2582499.1"/>
    <property type="molecule type" value="Genomic_DNA"/>
</dbReference>
<dbReference type="InterPro" id="IPR008271">
    <property type="entry name" value="Ser/Thr_kinase_AS"/>
</dbReference>
<dbReference type="PROSITE" id="PS00108">
    <property type="entry name" value="PROTEIN_KINASE_ST"/>
    <property type="match status" value="1"/>
</dbReference>
<evidence type="ECO:0000313" key="10">
    <source>
        <dbReference type="EMBL" id="KAG2582499.1"/>
    </source>
</evidence>
<name>A0A8T0RCG1_PANVG</name>
<keyword evidence="11" id="KW-1185">Reference proteome</keyword>
<dbReference type="InterPro" id="IPR011009">
    <property type="entry name" value="Kinase-like_dom_sf"/>
</dbReference>
<sequence>MDIDDSMFHNEIKTTMLAQHKNVVQFLGYCCHTEEEAFELEGNFGMAEVQERLLCFEYLRKGSLDRYVSDASCGLEWRTRYQIIKEICEGLHNLHINRIVHLDIKPDNILLDDNMAPKIADFGISRRFGENQSQTITENMIGSRGYMAPEFYEGMTHLRQIYIVLELQSHRY</sequence>
<evidence type="ECO:0000256" key="7">
    <source>
        <dbReference type="ARBA" id="ARBA00047899"/>
    </source>
</evidence>
<dbReference type="Gene3D" id="1.10.510.10">
    <property type="entry name" value="Transferase(Phosphotransferase) domain 1"/>
    <property type="match status" value="1"/>
</dbReference>
<comment type="catalytic activity">
    <reaction evidence="7">
        <text>L-threonyl-[protein] + ATP = O-phospho-L-threonyl-[protein] + ADP + H(+)</text>
        <dbReference type="Rhea" id="RHEA:46608"/>
        <dbReference type="Rhea" id="RHEA-COMP:11060"/>
        <dbReference type="Rhea" id="RHEA-COMP:11605"/>
        <dbReference type="ChEBI" id="CHEBI:15378"/>
        <dbReference type="ChEBI" id="CHEBI:30013"/>
        <dbReference type="ChEBI" id="CHEBI:30616"/>
        <dbReference type="ChEBI" id="CHEBI:61977"/>
        <dbReference type="ChEBI" id="CHEBI:456216"/>
        <dbReference type="EC" id="2.7.11.1"/>
    </reaction>
</comment>
<feature type="domain" description="Protein kinase" evidence="9">
    <location>
        <begin position="1"/>
        <end position="172"/>
    </location>
</feature>
<dbReference type="PROSITE" id="PS50011">
    <property type="entry name" value="PROTEIN_KINASE_DOM"/>
    <property type="match status" value="1"/>
</dbReference>
<comment type="caution">
    <text evidence="10">The sequence shown here is derived from an EMBL/GenBank/DDBJ whole genome shotgun (WGS) entry which is preliminary data.</text>
</comment>
<gene>
    <name evidence="10" type="ORF">PVAP13_6KG109984</name>
</gene>
<dbReference type="GO" id="GO:0004674">
    <property type="term" value="F:protein serine/threonine kinase activity"/>
    <property type="evidence" value="ECO:0007669"/>
    <property type="project" value="UniProtKB-KW"/>
</dbReference>
<evidence type="ECO:0000256" key="1">
    <source>
        <dbReference type="ARBA" id="ARBA00012513"/>
    </source>
</evidence>
<keyword evidence="4" id="KW-0547">Nucleotide-binding</keyword>
<dbReference type="SUPFAM" id="SSF56112">
    <property type="entry name" value="Protein kinase-like (PK-like)"/>
    <property type="match status" value="1"/>
</dbReference>
<evidence type="ECO:0000313" key="11">
    <source>
        <dbReference type="Proteomes" id="UP000823388"/>
    </source>
</evidence>
<keyword evidence="5" id="KW-0418">Kinase</keyword>
<dbReference type="EC" id="2.7.11.1" evidence="1"/>
<dbReference type="Pfam" id="PF00069">
    <property type="entry name" value="Pkinase"/>
    <property type="match status" value="1"/>
</dbReference>
<evidence type="ECO:0000256" key="8">
    <source>
        <dbReference type="ARBA" id="ARBA00048679"/>
    </source>
</evidence>
<organism evidence="10 11">
    <name type="scientific">Panicum virgatum</name>
    <name type="common">Blackwell switchgrass</name>
    <dbReference type="NCBI Taxonomy" id="38727"/>
    <lineage>
        <taxon>Eukaryota</taxon>
        <taxon>Viridiplantae</taxon>
        <taxon>Streptophyta</taxon>
        <taxon>Embryophyta</taxon>
        <taxon>Tracheophyta</taxon>
        <taxon>Spermatophyta</taxon>
        <taxon>Magnoliopsida</taxon>
        <taxon>Liliopsida</taxon>
        <taxon>Poales</taxon>
        <taxon>Poaceae</taxon>
        <taxon>PACMAD clade</taxon>
        <taxon>Panicoideae</taxon>
        <taxon>Panicodae</taxon>
        <taxon>Paniceae</taxon>
        <taxon>Panicinae</taxon>
        <taxon>Panicum</taxon>
        <taxon>Panicum sect. Hiantes</taxon>
    </lineage>
</organism>
<keyword evidence="6" id="KW-0067">ATP-binding</keyword>